<dbReference type="PANTHER" id="PTHR28086">
    <property type="entry name" value="UPF0662 PROTEIN YPL260W"/>
    <property type="match status" value="1"/>
</dbReference>
<dbReference type="InterPro" id="IPR018810">
    <property type="entry name" value="UPF0662"/>
</dbReference>
<evidence type="ECO:0000313" key="2">
    <source>
        <dbReference type="EMBL" id="KKF97050.1"/>
    </source>
</evidence>
<dbReference type="EMBL" id="LBBL01000020">
    <property type="protein sequence ID" value="KKF97050.1"/>
    <property type="molecule type" value="Genomic_DNA"/>
</dbReference>
<keyword evidence="3" id="KW-1185">Reference proteome</keyword>
<accession>A0A0F8B801</accession>
<dbReference type="Proteomes" id="UP000034841">
    <property type="component" value="Unassembled WGS sequence"/>
</dbReference>
<protein>
    <submittedName>
        <fullName evidence="2">Uncharacterized protein</fullName>
    </submittedName>
</protein>
<feature type="region of interest" description="Disordered" evidence="1">
    <location>
        <begin position="439"/>
        <end position="494"/>
    </location>
</feature>
<sequence>MDTPSCPQPADSQEQQILTHLETIRDKLILLKRDRTNYIRSQDVLPLYDEVIEQVRLLNAARVGKEATYENRVDRVLESCFQLISLFFMTIGRNYEAPAAYALTSTIKRLADHLTESTLFSQKDLDSITHTLKKLTQYIENGRDSHDPIVLDLLLKRTGLCKEMLKSLQAKQEPLGEPLPAIHEKLISILRSISLANTRSKFSNSEVHKLSLQLAEIDAMRKEGNFLAPDGSVAEGSDTVSLLLFKCMKWAEIVQVKKGAIPAAFKPMYNDLVRVRSELDKISMTQAWSLRETDLYDFQRLLDRYDEARVDGNWLDNEGKPAELYVQRTLLYLVRRCYAYIYSLMISSEPVSEGLLPIYNQLQTLKRCLIEVKKNGGIGSPRELYPYSMKLNSIDNQRVDGKFLVNGDIPEGQGSVNELLAECFDLVYELRIEAQNAVDEKAEAEEEARETARAEQEEEEEREEAAKLRAEKAAAALVHAERKEREEKEAKSQA</sequence>
<dbReference type="OrthoDB" id="2011986at2759"/>
<dbReference type="GO" id="GO:0005634">
    <property type="term" value="C:nucleus"/>
    <property type="evidence" value="ECO:0007669"/>
    <property type="project" value="TreeGrafter"/>
</dbReference>
<organism evidence="2 3">
    <name type="scientific">Ceratocystis fimbriata f. sp. platani</name>
    <dbReference type="NCBI Taxonomy" id="88771"/>
    <lineage>
        <taxon>Eukaryota</taxon>
        <taxon>Fungi</taxon>
        <taxon>Dikarya</taxon>
        <taxon>Ascomycota</taxon>
        <taxon>Pezizomycotina</taxon>
        <taxon>Sordariomycetes</taxon>
        <taxon>Hypocreomycetidae</taxon>
        <taxon>Microascales</taxon>
        <taxon>Ceratocystidaceae</taxon>
        <taxon>Ceratocystis</taxon>
    </lineage>
</organism>
<proteinExistence type="predicted"/>
<dbReference type="AlphaFoldDB" id="A0A0F8B801"/>
<gene>
    <name evidence="2" type="ORF">CFO_g611</name>
</gene>
<evidence type="ECO:0000256" key="1">
    <source>
        <dbReference type="SAM" id="MobiDB-lite"/>
    </source>
</evidence>
<dbReference type="GO" id="GO:0005737">
    <property type="term" value="C:cytoplasm"/>
    <property type="evidence" value="ECO:0007669"/>
    <property type="project" value="TreeGrafter"/>
</dbReference>
<dbReference type="Pfam" id="PF10303">
    <property type="entry name" value="DUF2408"/>
    <property type="match status" value="2"/>
</dbReference>
<reference evidence="2 3" key="1">
    <citation type="submission" date="2015-04" db="EMBL/GenBank/DDBJ databases">
        <title>Genome sequence of Ceratocystis platani, a major pathogen of plane trees.</title>
        <authorList>
            <person name="Belbahri L."/>
        </authorList>
    </citation>
    <scope>NUCLEOTIDE SEQUENCE [LARGE SCALE GENOMIC DNA]</scope>
    <source>
        <strain evidence="2 3">CFO</strain>
    </source>
</reference>
<evidence type="ECO:0000313" key="3">
    <source>
        <dbReference type="Proteomes" id="UP000034841"/>
    </source>
</evidence>
<dbReference type="PANTHER" id="PTHR28086:SF1">
    <property type="entry name" value="CU(2+) SUPPRESSING AND BLEOMYCIN SENSITIVE PROTEIN 1"/>
    <property type="match status" value="1"/>
</dbReference>
<name>A0A0F8B801_CERFI</name>
<feature type="compositionally biased region" description="Basic and acidic residues" evidence="1">
    <location>
        <begin position="479"/>
        <end position="494"/>
    </location>
</feature>
<comment type="caution">
    <text evidence="2">The sequence shown here is derived from an EMBL/GenBank/DDBJ whole genome shotgun (WGS) entry which is preliminary data.</text>
</comment>